<dbReference type="PANTHER" id="PTHR10357">
    <property type="entry name" value="ALPHA-AMYLASE FAMILY MEMBER"/>
    <property type="match status" value="1"/>
</dbReference>
<reference evidence="4 5" key="1">
    <citation type="journal article" date="2011" name="J. Bacteriol.">
        <title>Genome sequence of Halorhabdus tiamatea, the first archaeon isolated from a deep-sea anoxic brine lake.</title>
        <authorList>
            <person name="Antunes A."/>
            <person name="Alam I."/>
            <person name="Bajic V.B."/>
            <person name="Stingl U."/>
        </authorList>
    </citation>
    <scope>NUCLEOTIDE SEQUENCE [LARGE SCALE GENOMIC DNA]</scope>
    <source>
        <strain evidence="4 5">SARL4B</strain>
    </source>
</reference>
<dbReference type="EC" id="2.4.1.4" evidence="4"/>
<keyword evidence="6" id="KW-1185">Reference proteome</keyword>
<dbReference type="GO" id="GO:0047669">
    <property type="term" value="F:amylosucrase activity"/>
    <property type="evidence" value="ECO:0007669"/>
    <property type="project" value="UniProtKB-EC"/>
</dbReference>
<evidence type="ECO:0000313" key="5">
    <source>
        <dbReference type="Proteomes" id="UP000003861"/>
    </source>
</evidence>
<keyword evidence="1" id="KW-0106">Calcium</keyword>
<dbReference type="STRING" id="1033806.HTIA_0925"/>
<dbReference type="EC" id="2.4.1.7" evidence="3"/>
<dbReference type="AlphaFoldDB" id="F7PLF4"/>
<dbReference type="PATRIC" id="fig|1033806.12.peg.919"/>
<dbReference type="InterPro" id="IPR013780">
    <property type="entry name" value="Glyco_hydro_b"/>
</dbReference>
<keyword evidence="4" id="KW-0328">Glycosyltransferase</keyword>
<dbReference type="SUPFAM" id="SSF49452">
    <property type="entry name" value="Starch-binding domain-like"/>
    <property type="match status" value="1"/>
</dbReference>
<dbReference type="Gene3D" id="1.10.1740.10">
    <property type="match status" value="1"/>
</dbReference>
<dbReference type="RefSeq" id="WP_008526809.1">
    <property type="nucleotide sequence ID" value="NC_021921.1"/>
</dbReference>
<dbReference type="EMBL" id="HF571520">
    <property type="protein sequence ID" value="CCQ33064.1"/>
    <property type="molecule type" value="Genomic_DNA"/>
</dbReference>
<dbReference type="GO" id="GO:0009018">
    <property type="term" value="F:sucrose phosphorylase activity"/>
    <property type="evidence" value="ECO:0007669"/>
    <property type="project" value="UniProtKB-EC"/>
</dbReference>
<dbReference type="SUPFAM" id="SSF51011">
    <property type="entry name" value="Glycosyl hydrolase domain"/>
    <property type="match status" value="1"/>
</dbReference>
<dbReference type="Gene3D" id="2.60.40.1180">
    <property type="entry name" value="Golgi alpha-mannosidase II"/>
    <property type="match status" value="1"/>
</dbReference>
<accession>F7PLF4</accession>
<dbReference type="InterPro" id="IPR013783">
    <property type="entry name" value="Ig-like_fold"/>
</dbReference>
<dbReference type="Pfam" id="PF00128">
    <property type="entry name" value="Alpha-amylase"/>
    <property type="match status" value="1"/>
</dbReference>
<dbReference type="Gene3D" id="2.60.40.10">
    <property type="entry name" value="Immunoglobulins"/>
    <property type="match status" value="1"/>
</dbReference>
<dbReference type="Pfam" id="PF16657">
    <property type="entry name" value="Malt_amylase_C"/>
    <property type="match status" value="1"/>
</dbReference>
<reference evidence="4 5" key="2">
    <citation type="journal article" date="2013" name="PLoS ONE">
        <title>INDIGO - INtegrated Data Warehouse of MIcrobial GenOmes with Examples from the Red Sea Extremophiles.</title>
        <authorList>
            <person name="Alam I."/>
            <person name="Antunes A."/>
            <person name="Kamau A.A."/>
            <person name="Ba Alawi W."/>
            <person name="Kalkatawi M."/>
            <person name="Stingl U."/>
            <person name="Bajic V.B."/>
        </authorList>
    </citation>
    <scope>NUCLEOTIDE SEQUENCE [LARGE SCALE GENOMIC DNA]</scope>
    <source>
        <strain evidence="4 5">SARL4B</strain>
    </source>
</reference>
<dbReference type="Gene3D" id="3.90.400.10">
    <property type="entry name" value="Oligo-1,6-glucosidase, Domain 2"/>
    <property type="match status" value="1"/>
</dbReference>
<dbReference type="InterPro" id="IPR044077">
    <property type="entry name" value="Amylosucrase"/>
</dbReference>
<organism evidence="4 5">
    <name type="scientific">Halorhabdus tiamatea SARL4B</name>
    <dbReference type="NCBI Taxonomy" id="1033806"/>
    <lineage>
        <taxon>Archaea</taxon>
        <taxon>Methanobacteriati</taxon>
        <taxon>Methanobacteriota</taxon>
        <taxon>Stenosarchaea group</taxon>
        <taxon>Halobacteria</taxon>
        <taxon>Halobacteriales</taxon>
        <taxon>Haloarculaceae</taxon>
        <taxon>Halorhabdus</taxon>
    </lineage>
</organism>
<feature type="domain" description="CBM20" evidence="2">
    <location>
        <begin position="660"/>
        <end position="758"/>
    </location>
</feature>
<dbReference type="GO" id="GO:2001070">
    <property type="term" value="F:starch binding"/>
    <property type="evidence" value="ECO:0007669"/>
    <property type="project" value="InterPro"/>
</dbReference>
<dbReference type="InterPro" id="IPR002044">
    <property type="entry name" value="CBM20"/>
</dbReference>
<dbReference type="OrthoDB" id="34423at2157"/>
<dbReference type="SMART" id="SM00642">
    <property type="entry name" value="Aamy"/>
    <property type="match status" value="1"/>
</dbReference>
<evidence type="ECO:0000313" key="3">
    <source>
        <dbReference type="EMBL" id="CCQ33064.1"/>
    </source>
</evidence>
<dbReference type="SMART" id="SM01065">
    <property type="entry name" value="CBM_2"/>
    <property type="match status" value="1"/>
</dbReference>
<dbReference type="InterPro" id="IPR006047">
    <property type="entry name" value="GH13_cat_dom"/>
</dbReference>
<evidence type="ECO:0000313" key="4">
    <source>
        <dbReference type="EMBL" id="ERJ04793.1"/>
    </source>
</evidence>
<dbReference type="InterPro" id="IPR045857">
    <property type="entry name" value="O16G_dom_2"/>
</dbReference>
<dbReference type="HOGENOM" id="CLU_022796_0_0_2"/>
<dbReference type="EMBL" id="AFNT02000056">
    <property type="protein sequence ID" value="ERJ04793.1"/>
    <property type="molecule type" value="Genomic_DNA"/>
</dbReference>
<proteinExistence type="predicted"/>
<evidence type="ECO:0000313" key="6">
    <source>
        <dbReference type="Proteomes" id="UP000015381"/>
    </source>
</evidence>
<dbReference type="Proteomes" id="UP000015381">
    <property type="component" value="Chromosome I"/>
</dbReference>
<dbReference type="GO" id="GO:0005975">
    <property type="term" value="P:carbohydrate metabolic process"/>
    <property type="evidence" value="ECO:0007669"/>
    <property type="project" value="InterPro"/>
</dbReference>
<name>F7PLF4_9EURY</name>
<evidence type="ECO:0000256" key="1">
    <source>
        <dbReference type="ARBA" id="ARBA00022837"/>
    </source>
</evidence>
<dbReference type="KEGG" id="hti:HTIA_0925"/>
<dbReference type="PANTHER" id="PTHR10357:SF213">
    <property type="entry name" value="ALPHA AMYLASE CATALYTIC REGION"/>
    <property type="match status" value="1"/>
</dbReference>
<protein>
    <submittedName>
        <fullName evidence="4">Amylosucrase protein</fullName>
        <ecNumber evidence="4">2.4.1.4</ecNumber>
    </submittedName>
    <submittedName>
        <fullName evidence="3">Amylosucrase, family GH13</fullName>
        <ecNumber evidence="3">2.4.1.7</ecNumber>
    </submittedName>
</protein>
<dbReference type="InterPro" id="IPR013784">
    <property type="entry name" value="Carb-bd-like_fold"/>
</dbReference>
<sequence>MARPDPTITATAWDESEPVAFLRDRLAERYADHSDAEVLLDRINEHLPTFWDAFSAVYGEDHEAAEWAIRAVDAAVEGYGDRDDDLRALDRERASEPDWFQRPDHVAYMAYVDLFAGDLQGVREKIPYLKELGVTYLHLMPLLEPREGRSDGGYAVKDYRSVDPDLGTMEDLRKLAADLREEDILLSLDFVMNHTAREHEWAEAAREGDDRFSDFYLTFEDRTKPDRFEETVPEVFPDFAPGNFTYSEAMDRWVWTSFYDFQWDLDYANPDVFVGMLREMLFLANVGTDSLRLDAVPFLWKELGTDCRNLPEAHWLLRAYRALVRIAAPGVLFKAEAIVSPEETIKYLGTGGHEGEECEIAYGAPLMAHAWHALAREDASLLSHAMDELPATPGSATWLNYVRCHDDIGWGLDDGDVRAALGRDPTAERRFCADFYAGDTPDSYAEGYRFQVEEATGEARTSGTMAALTGLQNARIEGDEADVETAIQRGLLLHSVVYAMKGMPLLYSGIELGQLNDFSYLADSLKADDNRWVHRPAFDGDRAERRKEDGTVEQRLFDGIATLSDARKGLTPVHAQAEERVLDVGPDAVFAVERVFEGERLLALANFSGEALAVSLSALADVWTRGGLVDVLDDETVTFADRRVPLAPYGYRWFQPDPEFEPGEPVSTTVAVDVETEWGEEVYLTGSLDALGGFDPDEAVPMDAEEYPTWTAEVEVPESTYFEFEWLKKRDGEVIEWSPGRYGAKAGVGTVLSGLDRP</sequence>
<reference evidence="3 6" key="3">
    <citation type="journal article" date="2014" name="Environ. Microbiol.">
        <title>Halorhabdus tiamatea: proteogenomics and glycosidase activity measurements identify the first cultivated euryarchaeon from a deep-sea anoxic brine lake as potential polysaccharide degrader.</title>
        <authorList>
            <person name="Werner J."/>
            <person name="Ferrer M."/>
            <person name="Michel G."/>
            <person name="Mann A.J."/>
            <person name="Huang S."/>
            <person name="Juarez S."/>
            <person name="Ciordia S."/>
            <person name="Albar J.P."/>
            <person name="Alcaide M."/>
            <person name="La Cono V."/>
            <person name="Yakimov M.M."/>
            <person name="Antunes A."/>
            <person name="Taborda M."/>
            <person name="Da Costa M.S."/>
            <person name="Amann R.I."/>
            <person name="Gloeckner F.O."/>
            <person name="Golyshina O.V."/>
            <person name="Golyshin P.N."/>
            <person name="Teeling H."/>
        </authorList>
    </citation>
    <scope>NUCLEOTIDE SEQUENCE [LARGE SCALE GENOMIC DNA]</scope>
    <source>
        <strain evidence="6">SARL4B</strain>
        <strain evidence="3">Type strain: SARL4B</strain>
    </source>
</reference>
<keyword evidence="4" id="KW-0808">Transferase</keyword>
<dbReference type="PROSITE" id="PS51166">
    <property type="entry name" value="CBM20"/>
    <property type="match status" value="1"/>
</dbReference>
<evidence type="ECO:0000259" key="2">
    <source>
        <dbReference type="PROSITE" id="PS51166"/>
    </source>
</evidence>
<dbReference type="eggNOG" id="arCOG02948">
    <property type="taxonomic scope" value="Archaea"/>
</dbReference>
<dbReference type="CDD" id="cd11324">
    <property type="entry name" value="AmyAc_Amylosucrase"/>
    <property type="match status" value="1"/>
</dbReference>
<dbReference type="InterPro" id="IPR017853">
    <property type="entry name" value="GH"/>
</dbReference>
<dbReference type="Gene3D" id="3.20.20.80">
    <property type="entry name" value="Glycosidases"/>
    <property type="match status" value="1"/>
</dbReference>
<dbReference type="InterPro" id="IPR032091">
    <property type="entry name" value="Malt_amylase-like_C"/>
</dbReference>
<dbReference type="Pfam" id="PF00686">
    <property type="entry name" value="CBM_20"/>
    <property type="match status" value="1"/>
</dbReference>
<dbReference type="Proteomes" id="UP000003861">
    <property type="component" value="Unassembled WGS sequence"/>
</dbReference>
<gene>
    <name evidence="4" type="ORF">HLRTI_003229</name>
    <name evidence="3" type="ORF">HTIA_0925</name>
</gene>
<dbReference type="SUPFAM" id="SSF51445">
    <property type="entry name" value="(Trans)glycosidases"/>
    <property type="match status" value="1"/>
</dbReference>
<dbReference type="GeneID" id="23797742"/>